<dbReference type="RefSeq" id="WP_111145816.1">
    <property type="nucleotide sequence ID" value="NZ_QKRB01000036.1"/>
</dbReference>
<keyword evidence="2" id="KW-1185">Reference proteome</keyword>
<accession>A0A2W1LPM1</accession>
<gene>
    <name evidence="1" type="ORF">DNH61_06300</name>
</gene>
<reference evidence="1 2" key="1">
    <citation type="submission" date="2018-06" db="EMBL/GenBank/DDBJ databases">
        <title>Paenibacillus imtechensis sp. nov.</title>
        <authorList>
            <person name="Pinnaka A.K."/>
            <person name="Singh H."/>
            <person name="Kaur M."/>
        </authorList>
    </citation>
    <scope>NUCLEOTIDE SEQUENCE [LARGE SCALE GENOMIC DNA]</scope>
    <source>
        <strain evidence="1 2">SMB1</strain>
    </source>
</reference>
<name>A0A2W1LPM1_9BACL</name>
<proteinExistence type="predicted"/>
<dbReference type="EMBL" id="QKRB01000036">
    <property type="protein sequence ID" value="PZD96805.1"/>
    <property type="molecule type" value="Genomic_DNA"/>
</dbReference>
<dbReference type="Proteomes" id="UP000249522">
    <property type="component" value="Unassembled WGS sequence"/>
</dbReference>
<organism evidence="1 2">
    <name type="scientific">Paenibacillus sambharensis</name>
    <dbReference type="NCBI Taxonomy" id="1803190"/>
    <lineage>
        <taxon>Bacteria</taxon>
        <taxon>Bacillati</taxon>
        <taxon>Bacillota</taxon>
        <taxon>Bacilli</taxon>
        <taxon>Bacillales</taxon>
        <taxon>Paenibacillaceae</taxon>
        <taxon>Paenibacillus</taxon>
    </lineage>
</organism>
<protein>
    <submittedName>
        <fullName evidence="1">Uncharacterized protein</fullName>
    </submittedName>
</protein>
<comment type="caution">
    <text evidence="1">The sequence shown here is derived from an EMBL/GenBank/DDBJ whole genome shotgun (WGS) entry which is preliminary data.</text>
</comment>
<dbReference type="OrthoDB" id="2624539at2"/>
<sequence>MDPADVVSLPMTKPFIDVNSYHAYGLSIIQTSPENSLAWIMMNYIQLYGVPDSTNGDFIHFTTSSHFSDIPRSYVSRLHIDDVYKFFPNIVDFVMDRIRDGHYVNTILDEYYIPGTRAYGKYPFTHNILIHGFDRKKGVFQAAGYWNKPAVYAFGRNIPFKAFEQAFRNIAPISQYMNQTFEMIRYPYDSNRYIDAAFNIDVIKAFLLDYLEGKPHIERDPKRIRFVYGTKVYGLLTDMLVKQLNAPEGCHLIHLKTLQTIVNHKQMMAQRVNYLLREGWIRRKSSTAGCAGVQDSAENIHNIFAKYIWNKDKALLERMIVRTNDLVQKERAFIEALLEDITTGGVHRARFR</sequence>
<dbReference type="AlphaFoldDB" id="A0A2W1LPM1"/>
<evidence type="ECO:0000313" key="2">
    <source>
        <dbReference type="Proteomes" id="UP000249522"/>
    </source>
</evidence>
<evidence type="ECO:0000313" key="1">
    <source>
        <dbReference type="EMBL" id="PZD96805.1"/>
    </source>
</evidence>